<evidence type="ECO:0000313" key="2">
    <source>
        <dbReference type="Proteomes" id="UP001152484"/>
    </source>
</evidence>
<dbReference type="AlphaFoldDB" id="A0A9P0ZVI9"/>
<organism evidence="1 2">
    <name type="scientific">Cuscuta europaea</name>
    <name type="common">European dodder</name>
    <dbReference type="NCBI Taxonomy" id="41803"/>
    <lineage>
        <taxon>Eukaryota</taxon>
        <taxon>Viridiplantae</taxon>
        <taxon>Streptophyta</taxon>
        <taxon>Embryophyta</taxon>
        <taxon>Tracheophyta</taxon>
        <taxon>Spermatophyta</taxon>
        <taxon>Magnoliopsida</taxon>
        <taxon>eudicotyledons</taxon>
        <taxon>Gunneridae</taxon>
        <taxon>Pentapetalae</taxon>
        <taxon>asterids</taxon>
        <taxon>lamiids</taxon>
        <taxon>Solanales</taxon>
        <taxon>Convolvulaceae</taxon>
        <taxon>Cuscuteae</taxon>
        <taxon>Cuscuta</taxon>
        <taxon>Cuscuta subgen. Cuscuta</taxon>
    </lineage>
</organism>
<gene>
    <name evidence="1" type="ORF">CEURO_LOCUS20076</name>
</gene>
<dbReference type="EMBL" id="CAMAPE010000061">
    <property type="protein sequence ID" value="CAH9113594.1"/>
    <property type="molecule type" value="Genomic_DNA"/>
</dbReference>
<proteinExistence type="predicted"/>
<name>A0A9P0ZVI9_CUSEU</name>
<evidence type="ECO:0008006" key="3">
    <source>
        <dbReference type="Google" id="ProtNLM"/>
    </source>
</evidence>
<reference evidence="1" key="1">
    <citation type="submission" date="2022-07" db="EMBL/GenBank/DDBJ databases">
        <authorList>
            <person name="Macas J."/>
            <person name="Novak P."/>
            <person name="Neumann P."/>
        </authorList>
    </citation>
    <scope>NUCLEOTIDE SEQUENCE</scope>
</reference>
<accession>A0A9P0ZVI9</accession>
<sequence length="156" mass="18204">MSNEQSTSRARPNYAPLTQAECNNEDSEWVTPYMVANDQDVLNQIKIIIGGHFLGNWATYTDVDPKVRELWWILFKARFRWTEEQGPAILRAYNARVSNWLRPTFKRARASGVRPQWCSDEVWENLVRHWSSDPTFLARSEAGKKNRMSEKALTTQ</sequence>
<dbReference type="OrthoDB" id="10317725at2759"/>
<keyword evidence="2" id="KW-1185">Reference proteome</keyword>
<dbReference type="Proteomes" id="UP001152484">
    <property type="component" value="Unassembled WGS sequence"/>
</dbReference>
<evidence type="ECO:0000313" key="1">
    <source>
        <dbReference type="EMBL" id="CAH9113594.1"/>
    </source>
</evidence>
<comment type="caution">
    <text evidence="1">The sequence shown here is derived from an EMBL/GenBank/DDBJ whole genome shotgun (WGS) entry which is preliminary data.</text>
</comment>
<protein>
    <recommendedName>
        <fullName evidence="3">Transposase</fullName>
    </recommendedName>
</protein>